<feature type="transmembrane region" description="Helical" evidence="1">
    <location>
        <begin position="184"/>
        <end position="208"/>
    </location>
</feature>
<evidence type="ECO:0000256" key="1">
    <source>
        <dbReference type="SAM" id="Phobius"/>
    </source>
</evidence>
<dbReference type="Proteomes" id="UP000572212">
    <property type="component" value="Unassembled WGS sequence"/>
</dbReference>
<feature type="transmembrane region" description="Helical" evidence="1">
    <location>
        <begin position="67"/>
        <end position="89"/>
    </location>
</feature>
<gene>
    <name evidence="2" type="ORF">GGQ92_002636</name>
</gene>
<evidence type="ECO:0000313" key="2">
    <source>
        <dbReference type="EMBL" id="MBB6513817.1"/>
    </source>
</evidence>
<organism evidence="2 3">
    <name type="scientific">Gracilibacillus halotolerans</name>
    <dbReference type="NCBI Taxonomy" id="74386"/>
    <lineage>
        <taxon>Bacteria</taxon>
        <taxon>Bacillati</taxon>
        <taxon>Bacillota</taxon>
        <taxon>Bacilli</taxon>
        <taxon>Bacillales</taxon>
        <taxon>Bacillaceae</taxon>
        <taxon>Gracilibacillus</taxon>
    </lineage>
</organism>
<keyword evidence="3" id="KW-1185">Reference proteome</keyword>
<feature type="transmembrane region" description="Helical" evidence="1">
    <location>
        <begin position="135"/>
        <end position="152"/>
    </location>
</feature>
<proteinExistence type="predicted"/>
<accession>A0A841RPN3</accession>
<keyword evidence="1" id="KW-1133">Transmembrane helix</keyword>
<evidence type="ECO:0000313" key="3">
    <source>
        <dbReference type="Proteomes" id="UP000572212"/>
    </source>
</evidence>
<keyword evidence="1" id="KW-0472">Membrane</keyword>
<feature type="transmembrane region" description="Helical" evidence="1">
    <location>
        <begin position="12"/>
        <end position="33"/>
    </location>
</feature>
<comment type="caution">
    <text evidence="2">The sequence shown here is derived from an EMBL/GenBank/DDBJ whole genome shotgun (WGS) entry which is preliminary data.</text>
</comment>
<dbReference type="EMBL" id="JACHON010000017">
    <property type="protein sequence ID" value="MBB6513817.1"/>
    <property type="molecule type" value="Genomic_DNA"/>
</dbReference>
<dbReference type="RefSeq" id="WP_184249661.1">
    <property type="nucleotide sequence ID" value="NZ_BAAACU010000015.1"/>
</dbReference>
<protein>
    <recommendedName>
        <fullName evidence="4">Integral membrane protein</fullName>
    </recommendedName>
</protein>
<sequence length="214" mass="25215">MNAIVEFQWEFFIAIEIISFLSLLVFGITRYLLGKQKLSLQFLLLFIVLLVVEAILAIIIYQETGEISTFQIVITIFVLYACTFGIADFKKLDRWMRLKIGNFRKVNLLTDKDRAIMDKQKNPEYIARKNRNSSMIHLVVFFGVQALFWWQGTKDISLMLEYLFDLSWMGTENIEETPYANETFYQISIVWAIVFAVDFIYSWSYTIFPEKKKA</sequence>
<feature type="transmembrane region" description="Helical" evidence="1">
    <location>
        <begin position="40"/>
        <end position="61"/>
    </location>
</feature>
<keyword evidence="1" id="KW-0812">Transmembrane</keyword>
<name>A0A841RPN3_9BACI</name>
<evidence type="ECO:0008006" key="4">
    <source>
        <dbReference type="Google" id="ProtNLM"/>
    </source>
</evidence>
<dbReference type="AlphaFoldDB" id="A0A841RPN3"/>
<reference evidence="2 3" key="1">
    <citation type="submission" date="2020-08" db="EMBL/GenBank/DDBJ databases">
        <title>Genomic Encyclopedia of Type Strains, Phase IV (KMG-IV): sequencing the most valuable type-strain genomes for metagenomic binning, comparative biology and taxonomic classification.</title>
        <authorList>
            <person name="Goeker M."/>
        </authorList>
    </citation>
    <scope>NUCLEOTIDE SEQUENCE [LARGE SCALE GENOMIC DNA]</scope>
    <source>
        <strain evidence="2 3">DSM 11805</strain>
    </source>
</reference>